<dbReference type="EMBL" id="JAAAJB010000038">
    <property type="protein sequence ID" value="KAG0268909.1"/>
    <property type="molecule type" value="Genomic_DNA"/>
</dbReference>
<protein>
    <submittedName>
        <fullName evidence="2">Uncharacterized protein</fullName>
    </submittedName>
</protein>
<proteinExistence type="predicted"/>
<dbReference type="AlphaFoldDB" id="A0A9P6QL92"/>
<evidence type="ECO:0000313" key="3">
    <source>
        <dbReference type="Proteomes" id="UP000807716"/>
    </source>
</evidence>
<feature type="signal peptide" evidence="1">
    <location>
        <begin position="1"/>
        <end position="20"/>
    </location>
</feature>
<reference evidence="2" key="1">
    <citation type="journal article" date="2020" name="Fungal Divers.">
        <title>Resolving the Mortierellaceae phylogeny through synthesis of multi-gene phylogenetics and phylogenomics.</title>
        <authorList>
            <person name="Vandepol N."/>
            <person name="Liber J."/>
            <person name="Desiro A."/>
            <person name="Na H."/>
            <person name="Kennedy M."/>
            <person name="Barry K."/>
            <person name="Grigoriev I.V."/>
            <person name="Miller A.N."/>
            <person name="O'Donnell K."/>
            <person name="Stajich J.E."/>
            <person name="Bonito G."/>
        </authorList>
    </citation>
    <scope>NUCLEOTIDE SEQUENCE</scope>
    <source>
        <strain evidence="2">BC1065</strain>
    </source>
</reference>
<comment type="caution">
    <text evidence="2">The sequence shown here is derived from an EMBL/GenBank/DDBJ whole genome shotgun (WGS) entry which is preliminary data.</text>
</comment>
<dbReference type="OrthoDB" id="10446617at2759"/>
<feature type="chain" id="PRO_5040354432" evidence="1">
    <location>
        <begin position="21"/>
        <end position="277"/>
    </location>
</feature>
<name>A0A9P6QL92_9FUNG</name>
<evidence type="ECO:0000256" key="1">
    <source>
        <dbReference type="SAM" id="SignalP"/>
    </source>
</evidence>
<gene>
    <name evidence="2" type="ORF">DFQ27_005349</name>
</gene>
<accession>A0A9P6QL92</accession>
<keyword evidence="3" id="KW-1185">Reference proteome</keyword>
<dbReference type="Proteomes" id="UP000807716">
    <property type="component" value="Unassembled WGS sequence"/>
</dbReference>
<evidence type="ECO:0000313" key="2">
    <source>
        <dbReference type="EMBL" id="KAG0268909.1"/>
    </source>
</evidence>
<organism evidence="2 3">
    <name type="scientific">Actinomortierella ambigua</name>
    <dbReference type="NCBI Taxonomy" id="1343610"/>
    <lineage>
        <taxon>Eukaryota</taxon>
        <taxon>Fungi</taxon>
        <taxon>Fungi incertae sedis</taxon>
        <taxon>Mucoromycota</taxon>
        <taxon>Mortierellomycotina</taxon>
        <taxon>Mortierellomycetes</taxon>
        <taxon>Mortierellales</taxon>
        <taxon>Mortierellaceae</taxon>
        <taxon>Actinomortierella</taxon>
    </lineage>
</organism>
<sequence length="277" mass="31185">MRLFKVQVLLCAASAAMALAQHVIVSKAVFSGKDTTRWDDTGADIYKHLDNFPSAAAALVVQAAQKSQYEPYTSNVLKGLYPYQSFETKMRRFPGFRFSESRGQIDIKSSDRGDLYEAVKNAYSGVENKIIAATIRNLVPTKNPVGRDSRFWLLSVPVIRRDTSGTVTIKLARLTLHLFTDEDNNVEIIADQKANFVVSEYELKADYLMVHAETLAEKVPSADIEGFKLYFTSKSGDGSSASHHHSDVDSDDLWFHLESQTPLLERLRKAWNDMWLI</sequence>
<keyword evidence="1" id="KW-0732">Signal</keyword>